<keyword evidence="3" id="KW-1185">Reference proteome</keyword>
<organism evidence="2 3">
    <name type="scientific">Nesidiocoris tenuis</name>
    <dbReference type="NCBI Taxonomy" id="355587"/>
    <lineage>
        <taxon>Eukaryota</taxon>
        <taxon>Metazoa</taxon>
        <taxon>Ecdysozoa</taxon>
        <taxon>Arthropoda</taxon>
        <taxon>Hexapoda</taxon>
        <taxon>Insecta</taxon>
        <taxon>Pterygota</taxon>
        <taxon>Neoptera</taxon>
        <taxon>Paraneoptera</taxon>
        <taxon>Hemiptera</taxon>
        <taxon>Heteroptera</taxon>
        <taxon>Panheteroptera</taxon>
        <taxon>Cimicomorpha</taxon>
        <taxon>Miridae</taxon>
        <taxon>Dicyphina</taxon>
        <taxon>Nesidiocoris</taxon>
    </lineage>
</organism>
<name>A0A6H5GWM0_9HEMI</name>
<sequence length="125" mass="13197">KKKLASSAGGSKKARSKSVPSRPAGAPAWKTCRASAARSHSAQRRRKSAASASTFVHVHSMSIHVRQIFACACCSASSVFRRLPSGKCVVETFCASKTATPWSAQLPEDIGQRGATWLNVPDSPG</sequence>
<evidence type="ECO:0000313" key="2">
    <source>
        <dbReference type="EMBL" id="CAB0007475.1"/>
    </source>
</evidence>
<feature type="non-terminal residue" evidence="2">
    <location>
        <position position="1"/>
    </location>
</feature>
<feature type="region of interest" description="Disordered" evidence="1">
    <location>
        <begin position="1"/>
        <end position="51"/>
    </location>
</feature>
<dbReference type="Proteomes" id="UP000479000">
    <property type="component" value="Unassembled WGS sequence"/>
</dbReference>
<dbReference type="AlphaFoldDB" id="A0A6H5GWM0"/>
<gene>
    <name evidence="2" type="ORF">NTEN_LOCUS12755</name>
</gene>
<protein>
    <submittedName>
        <fullName evidence="2">Uncharacterized protein</fullName>
    </submittedName>
</protein>
<evidence type="ECO:0000313" key="3">
    <source>
        <dbReference type="Proteomes" id="UP000479000"/>
    </source>
</evidence>
<dbReference type="EMBL" id="CADCXU010019099">
    <property type="protein sequence ID" value="CAB0007475.1"/>
    <property type="molecule type" value="Genomic_DNA"/>
</dbReference>
<feature type="compositionally biased region" description="Low complexity" evidence="1">
    <location>
        <begin position="1"/>
        <end position="11"/>
    </location>
</feature>
<proteinExistence type="predicted"/>
<reference evidence="2 3" key="1">
    <citation type="submission" date="2020-02" db="EMBL/GenBank/DDBJ databases">
        <authorList>
            <person name="Ferguson B K."/>
        </authorList>
    </citation>
    <scope>NUCLEOTIDE SEQUENCE [LARGE SCALE GENOMIC DNA]</scope>
</reference>
<evidence type="ECO:0000256" key="1">
    <source>
        <dbReference type="SAM" id="MobiDB-lite"/>
    </source>
</evidence>
<accession>A0A6H5GWM0</accession>